<evidence type="ECO:0000256" key="3">
    <source>
        <dbReference type="ARBA" id="ARBA00022741"/>
    </source>
</evidence>
<dbReference type="Pfam" id="PF02786">
    <property type="entry name" value="CPSase_L_D2"/>
    <property type="match status" value="1"/>
</dbReference>
<dbReference type="InterPro" id="IPR005479">
    <property type="entry name" value="CPAse_ATP-bd"/>
</dbReference>
<dbReference type="FunFam" id="3.40.50.20:FF:000010">
    <property type="entry name" value="Propionyl-CoA carboxylase subunit alpha"/>
    <property type="match status" value="1"/>
</dbReference>
<evidence type="ECO:0000259" key="8">
    <source>
        <dbReference type="PROSITE" id="PS50975"/>
    </source>
</evidence>
<dbReference type="GO" id="GO:0004485">
    <property type="term" value="F:methylcrotonoyl-CoA carboxylase activity"/>
    <property type="evidence" value="ECO:0007669"/>
    <property type="project" value="TreeGrafter"/>
</dbReference>
<dbReference type="SUPFAM" id="SSF56059">
    <property type="entry name" value="Glutathione synthetase ATP-binding domain-like"/>
    <property type="match status" value="1"/>
</dbReference>
<evidence type="ECO:0008006" key="12">
    <source>
        <dbReference type="Google" id="ProtNLM"/>
    </source>
</evidence>
<keyword evidence="4 6" id="KW-0067">ATP-binding</keyword>
<keyword evidence="11" id="KW-1185">Reference proteome</keyword>
<organism evidence="10 11">
    <name type="scientific">Bursaphelenchus okinawaensis</name>
    <dbReference type="NCBI Taxonomy" id="465554"/>
    <lineage>
        <taxon>Eukaryota</taxon>
        <taxon>Metazoa</taxon>
        <taxon>Ecdysozoa</taxon>
        <taxon>Nematoda</taxon>
        <taxon>Chromadorea</taxon>
        <taxon>Rhabditida</taxon>
        <taxon>Tylenchina</taxon>
        <taxon>Tylenchomorpha</taxon>
        <taxon>Aphelenchoidea</taxon>
        <taxon>Aphelenchoididae</taxon>
        <taxon>Bursaphelenchus</taxon>
    </lineage>
</organism>
<dbReference type="Proteomes" id="UP000614601">
    <property type="component" value="Unassembled WGS sequence"/>
</dbReference>
<dbReference type="GO" id="GO:0005739">
    <property type="term" value="C:mitochondrion"/>
    <property type="evidence" value="ECO:0007669"/>
    <property type="project" value="TreeGrafter"/>
</dbReference>
<reference evidence="10" key="1">
    <citation type="submission" date="2020-09" db="EMBL/GenBank/DDBJ databases">
        <authorList>
            <person name="Kikuchi T."/>
        </authorList>
    </citation>
    <scope>NUCLEOTIDE SEQUENCE</scope>
    <source>
        <strain evidence="10">SH1</strain>
    </source>
</reference>
<evidence type="ECO:0000259" key="7">
    <source>
        <dbReference type="PROSITE" id="PS50968"/>
    </source>
</evidence>
<dbReference type="EMBL" id="CAJFDH010000002">
    <property type="protein sequence ID" value="CAD5213118.1"/>
    <property type="molecule type" value="Genomic_DNA"/>
</dbReference>
<dbReference type="PROSITE" id="PS50968">
    <property type="entry name" value="BIOTINYL_LIPOYL"/>
    <property type="match status" value="1"/>
</dbReference>
<dbReference type="FunFam" id="3.30.470.20:FF:000028">
    <property type="entry name" value="Methylcrotonoyl-CoA carboxylase subunit alpha, mitochondrial"/>
    <property type="match status" value="1"/>
</dbReference>
<evidence type="ECO:0000256" key="4">
    <source>
        <dbReference type="ARBA" id="ARBA00022840"/>
    </source>
</evidence>
<dbReference type="CDD" id="cd06850">
    <property type="entry name" value="biotinyl_domain"/>
    <property type="match status" value="1"/>
</dbReference>
<dbReference type="FunFam" id="3.30.1490.20:FF:000003">
    <property type="entry name" value="acetyl-CoA carboxylase isoform X1"/>
    <property type="match status" value="1"/>
</dbReference>
<keyword evidence="2" id="KW-0436">Ligase</keyword>
<dbReference type="PANTHER" id="PTHR18866:SF33">
    <property type="entry name" value="METHYLCROTONOYL-COA CARBOXYLASE SUBUNIT ALPHA, MITOCHONDRIAL-RELATED"/>
    <property type="match status" value="1"/>
</dbReference>
<dbReference type="PROSITE" id="PS50975">
    <property type="entry name" value="ATP_GRASP"/>
    <property type="match status" value="1"/>
</dbReference>
<dbReference type="SUPFAM" id="SSF51246">
    <property type="entry name" value="Rudiment single hybrid motif"/>
    <property type="match status" value="1"/>
</dbReference>
<feature type="domain" description="Lipoyl-binding" evidence="7">
    <location>
        <begin position="607"/>
        <end position="686"/>
    </location>
</feature>
<gene>
    <name evidence="10" type="ORF">BOKJ2_LOCUS4919</name>
</gene>
<dbReference type="InterPro" id="IPR005482">
    <property type="entry name" value="Biotin_COase_C"/>
</dbReference>
<dbReference type="GO" id="GO:0046872">
    <property type="term" value="F:metal ion binding"/>
    <property type="evidence" value="ECO:0007669"/>
    <property type="project" value="InterPro"/>
</dbReference>
<dbReference type="Gene3D" id="3.30.470.20">
    <property type="entry name" value="ATP-grasp fold, B domain"/>
    <property type="match status" value="1"/>
</dbReference>
<dbReference type="Pfam" id="PF00289">
    <property type="entry name" value="Biotin_carb_N"/>
    <property type="match status" value="1"/>
</dbReference>
<evidence type="ECO:0000256" key="2">
    <source>
        <dbReference type="ARBA" id="ARBA00022598"/>
    </source>
</evidence>
<dbReference type="Pfam" id="PF00364">
    <property type="entry name" value="Biotin_lipoyl"/>
    <property type="match status" value="1"/>
</dbReference>
<dbReference type="PROSITE" id="PS00867">
    <property type="entry name" value="CPSASE_2"/>
    <property type="match status" value="1"/>
</dbReference>
<protein>
    <recommendedName>
        <fullName evidence="12">Methylcrotonoyl-CoA carboxylase subunit alpha, mitochondrial</fullName>
    </recommendedName>
</protein>
<dbReference type="EMBL" id="CAJFCW020000002">
    <property type="protein sequence ID" value="CAG9099187.1"/>
    <property type="molecule type" value="Genomic_DNA"/>
</dbReference>
<dbReference type="InterPro" id="IPR005481">
    <property type="entry name" value="BC-like_N"/>
</dbReference>
<evidence type="ECO:0000256" key="6">
    <source>
        <dbReference type="PROSITE-ProRule" id="PRU00409"/>
    </source>
</evidence>
<dbReference type="PROSITE" id="PS50979">
    <property type="entry name" value="BC"/>
    <property type="match status" value="1"/>
</dbReference>
<proteinExistence type="predicted"/>
<dbReference type="Gene3D" id="2.40.50.100">
    <property type="match status" value="1"/>
</dbReference>
<dbReference type="SMART" id="SM00878">
    <property type="entry name" value="Biotin_carb_C"/>
    <property type="match status" value="1"/>
</dbReference>
<dbReference type="InterPro" id="IPR011761">
    <property type="entry name" value="ATP-grasp"/>
</dbReference>
<dbReference type="GO" id="GO:0005524">
    <property type="term" value="F:ATP binding"/>
    <property type="evidence" value="ECO:0007669"/>
    <property type="project" value="UniProtKB-UniRule"/>
</dbReference>
<dbReference type="InterPro" id="IPR001882">
    <property type="entry name" value="Biotin_BS"/>
</dbReference>
<evidence type="ECO:0000313" key="11">
    <source>
        <dbReference type="Proteomes" id="UP000614601"/>
    </source>
</evidence>
<dbReference type="PROSITE" id="PS00188">
    <property type="entry name" value="BIOTIN"/>
    <property type="match status" value="1"/>
</dbReference>
<feature type="domain" description="Biotin carboxylation" evidence="9">
    <location>
        <begin position="23"/>
        <end position="467"/>
    </location>
</feature>
<dbReference type="Pfam" id="PF02785">
    <property type="entry name" value="Biotin_carb_C"/>
    <property type="match status" value="1"/>
</dbReference>
<dbReference type="InterPro" id="IPR016185">
    <property type="entry name" value="PreATP-grasp_dom_sf"/>
</dbReference>
<dbReference type="Proteomes" id="UP000783686">
    <property type="component" value="Unassembled WGS sequence"/>
</dbReference>
<feature type="domain" description="ATP-grasp" evidence="8">
    <location>
        <begin position="142"/>
        <end position="340"/>
    </location>
</feature>
<dbReference type="InterPro" id="IPR011054">
    <property type="entry name" value="Rudment_hybrid_motif"/>
</dbReference>
<dbReference type="SUPFAM" id="SSF52440">
    <property type="entry name" value="PreATP-grasp domain"/>
    <property type="match status" value="1"/>
</dbReference>
<comment type="caution">
    <text evidence="10">The sequence shown here is derived from an EMBL/GenBank/DDBJ whole genome shotgun (WGS) entry which is preliminary data.</text>
</comment>
<name>A0A811KCM9_9BILA</name>
<comment type="cofactor">
    <cofactor evidence="1">
        <name>biotin</name>
        <dbReference type="ChEBI" id="CHEBI:57586"/>
    </cofactor>
</comment>
<evidence type="ECO:0000259" key="9">
    <source>
        <dbReference type="PROSITE" id="PS50979"/>
    </source>
</evidence>
<dbReference type="SUPFAM" id="SSF51230">
    <property type="entry name" value="Single hybrid motif"/>
    <property type="match status" value="1"/>
</dbReference>
<dbReference type="AlphaFoldDB" id="A0A811KCM9"/>
<dbReference type="InterPro" id="IPR011053">
    <property type="entry name" value="Single_hybrid_motif"/>
</dbReference>
<dbReference type="PANTHER" id="PTHR18866">
    <property type="entry name" value="CARBOXYLASE:PYRUVATE/ACETYL-COA/PROPIONYL-COA CARBOXYLASE"/>
    <property type="match status" value="1"/>
</dbReference>
<dbReference type="InterPro" id="IPR000089">
    <property type="entry name" value="Biotin_lipoyl"/>
</dbReference>
<evidence type="ECO:0000256" key="1">
    <source>
        <dbReference type="ARBA" id="ARBA00001953"/>
    </source>
</evidence>
<keyword evidence="5" id="KW-0092">Biotin</keyword>
<dbReference type="OrthoDB" id="196847at2759"/>
<keyword evidence="3 6" id="KW-0547">Nucleotide-binding</keyword>
<dbReference type="InterPro" id="IPR011764">
    <property type="entry name" value="Biotin_carboxylation_dom"/>
</dbReference>
<evidence type="ECO:0000256" key="5">
    <source>
        <dbReference type="ARBA" id="ARBA00023267"/>
    </source>
</evidence>
<accession>A0A811KCM9</accession>
<evidence type="ECO:0000313" key="10">
    <source>
        <dbReference type="EMBL" id="CAD5213118.1"/>
    </source>
</evidence>
<sequence>MMRTRLSLIQHCRQASGQANGTKIRRVLIANRGEIACRVMKTARKLGIESVAVYSSADLHSQHTKMADKAFRIGDPPPLQSYLCGDKIIDVALKSGAQAIHPGYGFLSENAGFAEKCAENGIIFMGPPPNAIRDMGMKNTAKKIMIEANVPVIEGYNGDDQSPELLFEEARKIGFPVMIKAVCGGGGKGMRIARTEADFHQALESAKTESEKGFGNSDMIIEKFVERPRHVEVQVFGDTHQNYVYLWERDCSIQRRHQKVIEEAPAPGLSMDVRRSIGQAGANAAKAVNYTGAGTVEFIMDPLTQKFYFMEMNTRLQVEHPVTEAITGVDLVEWQFAIAEGGEIPLKQEEIGLNGHALEARVYAEDSNAGFMPTAGKLEHLQFPTNARIDSGVVEGDDVTVHYDPMIAKVIVWGRDRQEAIGNLDKALNDTHIGGLANNVDFVRTCLNHEKFVSGQVYTDFIADHEKELLKTEKIENPAKESVLEGLASRLLLAGGVGNGSLGPFATKGMFRLNYQPEINVELSDKVKINAKVSGSGEIERIVVDNQEVKITDVVRSVTETTQLPVVEFRIEVDGKMWPVKAVQLKEGLQVFGSEAREWPISSEAPEFDEQLAAGGDLQARSPMPGVIDKVFVKAGDAVKAGQAVVVMIAMKMEYVLKAPFDCTVETVSCAPGKNVGKNAVLVKYHKEDA</sequence>
<dbReference type="InterPro" id="IPR050856">
    <property type="entry name" value="Biotin_carboxylase_complex"/>
</dbReference>